<dbReference type="Gene3D" id="1.10.260.40">
    <property type="entry name" value="lambda repressor-like DNA-binding domains"/>
    <property type="match status" value="1"/>
</dbReference>
<evidence type="ECO:0000313" key="2">
    <source>
        <dbReference type="EMBL" id="GGW74920.1"/>
    </source>
</evidence>
<dbReference type="PANTHER" id="PTHR34475">
    <property type="match status" value="1"/>
</dbReference>
<evidence type="ECO:0000256" key="1">
    <source>
        <dbReference type="SAM" id="Phobius"/>
    </source>
</evidence>
<comment type="caution">
    <text evidence="2">The sequence shown here is derived from an EMBL/GenBank/DDBJ whole genome shotgun (WGS) entry which is preliminary data.</text>
</comment>
<dbReference type="PANTHER" id="PTHR34475:SF1">
    <property type="entry name" value="CYTOSKELETON PROTEIN RODZ"/>
    <property type="match status" value="1"/>
</dbReference>
<keyword evidence="1" id="KW-0472">Membrane</keyword>
<dbReference type="RefSeq" id="WP_189383413.1">
    <property type="nucleotide sequence ID" value="NZ_BAABFY010000010.1"/>
</dbReference>
<dbReference type="AlphaFoldDB" id="A0A918JCP0"/>
<reference evidence="2" key="2">
    <citation type="submission" date="2020-09" db="EMBL/GenBank/DDBJ databases">
        <authorList>
            <person name="Sun Q."/>
            <person name="Kim S."/>
        </authorList>
    </citation>
    <scope>NUCLEOTIDE SEQUENCE</scope>
    <source>
        <strain evidence="2">KCTC 23732</strain>
    </source>
</reference>
<dbReference type="Pfam" id="PF13413">
    <property type="entry name" value="HTH_25"/>
    <property type="match status" value="1"/>
</dbReference>
<dbReference type="InterPro" id="IPR050400">
    <property type="entry name" value="Bact_Cytoskel_RodZ"/>
</dbReference>
<protein>
    <submittedName>
        <fullName evidence="2">Transcriptional regulator</fullName>
    </submittedName>
</protein>
<proteinExistence type="predicted"/>
<dbReference type="Proteomes" id="UP000608345">
    <property type="component" value="Unassembled WGS sequence"/>
</dbReference>
<accession>A0A918JCP0</accession>
<feature type="transmembrane region" description="Helical" evidence="1">
    <location>
        <begin position="127"/>
        <end position="145"/>
    </location>
</feature>
<dbReference type="EMBL" id="BMYS01000001">
    <property type="protein sequence ID" value="GGW74920.1"/>
    <property type="molecule type" value="Genomic_DNA"/>
</dbReference>
<evidence type="ECO:0000313" key="3">
    <source>
        <dbReference type="Proteomes" id="UP000608345"/>
    </source>
</evidence>
<sequence>MTQLNSGTSEVSGSDSLEDKNLGMLLKGLREKKGLSVSDVSSQIKFSSGQINSLEAQNWPALPQGFVLKGLVRKYARLLGADEQQMLDLLARQNGANVNKQELKSLQSTTDFGTHEGYESQRSGTGTWIFIIFLILVIIAVYGYSREWFTLEEIGLENFRNLFN</sequence>
<reference evidence="2" key="1">
    <citation type="journal article" date="2014" name="Int. J. Syst. Evol. Microbiol.">
        <title>Complete genome sequence of Corynebacterium casei LMG S-19264T (=DSM 44701T), isolated from a smear-ripened cheese.</title>
        <authorList>
            <consortium name="US DOE Joint Genome Institute (JGI-PGF)"/>
            <person name="Walter F."/>
            <person name="Albersmeier A."/>
            <person name="Kalinowski J."/>
            <person name="Ruckert C."/>
        </authorList>
    </citation>
    <scope>NUCLEOTIDE SEQUENCE</scope>
    <source>
        <strain evidence="2">KCTC 23732</strain>
    </source>
</reference>
<gene>
    <name evidence="2" type="ORF">GCM10011450_00190</name>
</gene>
<dbReference type="GO" id="GO:0003677">
    <property type="term" value="F:DNA binding"/>
    <property type="evidence" value="ECO:0007669"/>
    <property type="project" value="InterPro"/>
</dbReference>
<organism evidence="2 3">
    <name type="scientific">Advenella faeciporci</name>
    <dbReference type="NCBI Taxonomy" id="797535"/>
    <lineage>
        <taxon>Bacteria</taxon>
        <taxon>Pseudomonadati</taxon>
        <taxon>Pseudomonadota</taxon>
        <taxon>Betaproteobacteria</taxon>
        <taxon>Burkholderiales</taxon>
        <taxon>Alcaligenaceae</taxon>
    </lineage>
</organism>
<keyword evidence="1" id="KW-1133">Transmembrane helix</keyword>
<dbReference type="InterPro" id="IPR010982">
    <property type="entry name" value="Lambda_DNA-bd_dom_sf"/>
</dbReference>
<keyword evidence="1" id="KW-0812">Transmembrane</keyword>
<name>A0A918JCP0_9BURK</name>
<keyword evidence="3" id="KW-1185">Reference proteome</keyword>